<accession>A0A2M4CAV2</accession>
<dbReference type="AlphaFoldDB" id="A0A2M4CAV2"/>
<feature type="region of interest" description="Disordered" evidence="1">
    <location>
        <begin position="40"/>
        <end position="59"/>
    </location>
</feature>
<organism evidence="2">
    <name type="scientific">Anopheles marajoara</name>
    <dbReference type="NCBI Taxonomy" id="58244"/>
    <lineage>
        <taxon>Eukaryota</taxon>
        <taxon>Metazoa</taxon>
        <taxon>Ecdysozoa</taxon>
        <taxon>Arthropoda</taxon>
        <taxon>Hexapoda</taxon>
        <taxon>Insecta</taxon>
        <taxon>Pterygota</taxon>
        <taxon>Neoptera</taxon>
        <taxon>Endopterygota</taxon>
        <taxon>Diptera</taxon>
        <taxon>Nematocera</taxon>
        <taxon>Culicoidea</taxon>
        <taxon>Culicidae</taxon>
        <taxon>Anophelinae</taxon>
        <taxon>Anopheles</taxon>
    </lineage>
</organism>
<reference evidence="2" key="1">
    <citation type="submission" date="2018-01" db="EMBL/GenBank/DDBJ databases">
        <title>An insight into the sialome of Amazonian anophelines.</title>
        <authorList>
            <person name="Ribeiro J.M."/>
            <person name="Scarpassa V."/>
            <person name="Calvo E."/>
        </authorList>
    </citation>
    <scope>NUCLEOTIDE SEQUENCE</scope>
    <source>
        <tissue evidence="2">Salivary glands</tissue>
    </source>
</reference>
<name>A0A2M4CAV2_9DIPT</name>
<protein>
    <submittedName>
        <fullName evidence="2">Putative secreted protein</fullName>
    </submittedName>
</protein>
<proteinExistence type="predicted"/>
<evidence type="ECO:0000313" key="2">
    <source>
        <dbReference type="EMBL" id="MBW62078.1"/>
    </source>
</evidence>
<sequence length="91" mass="9273">MVLARGSLLKRTLRSPVSPFLAPVVMVSLAICCSAKPGLRSGGRKTGGVSFHSSVSREVTDARPSVDASVLAESSLASCSSFTGGSFNEAA</sequence>
<dbReference type="EMBL" id="GGFJ01012937">
    <property type="protein sequence ID" value="MBW62078.1"/>
    <property type="molecule type" value="Transcribed_RNA"/>
</dbReference>
<evidence type="ECO:0000256" key="1">
    <source>
        <dbReference type="SAM" id="MobiDB-lite"/>
    </source>
</evidence>